<evidence type="ECO:0000313" key="1">
    <source>
        <dbReference type="EMBL" id="MBB5953860.1"/>
    </source>
</evidence>
<comment type="caution">
    <text evidence="1">The sequence shown here is derived from an EMBL/GenBank/DDBJ whole genome shotgun (WGS) entry which is preliminary data.</text>
</comment>
<proteinExistence type="predicted"/>
<protein>
    <submittedName>
        <fullName evidence="1">Uncharacterized protein</fullName>
    </submittedName>
</protein>
<organism evidence="1 2">
    <name type="scientific">Saccharothrix tamanrassetensis</name>
    <dbReference type="NCBI Taxonomy" id="1051531"/>
    <lineage>
        <taxon>Bacteria</taxon>
        <taxon>Bacillati</taxon>
        <taxon>Actinomycetota</taxon>
        <taxon>Actinomycetes</taxon>
        <taxon>Pseudonocardiales</taxon>
        <taxon>Pseudonocardiaceae</taxon>
        <taxon>Saccharothrix</taxon>
    </lineage>
</organism>
<evidence type="ECO:0000313" key="2">
    <source>
        <dbReference type="Proteomes" id="UP000547510"/>
    </source>
</evidence>
<accession>A0A841CA65</accession>
<dbReference type="RefSeq" id="WP_184687657.1">
    <property type="nucleotide sequence ID" value="NZ_JACHJN010000001.1"/>
</dbReference>
<sequence>MSAVDNANALESVVAGLVDGFVRVYRDHDGRVSFRVAIGALGSPPEECDHIEFVLSDGAVSDLGRALSADGADSDPIFCSVGVRRRGRSRPG</sequence>
<name>A0A841CA65_9PSEU</name>
<dbReference type="AlphaFoldDB" id="A0A841CA65"/>
<dbReference type="Proteomes" id="UP000547510">
    <property type="component" value="Unassembled WGS sequence"/>
</dbReference>
<reference evidence="1 2" key="1">
    <citation type="submission" date="2020-08" db="EMBL/GenBank/DDBJ databases">
        <title>Genomic Encyclopedia of Type Strains, Phase III (KMG-III): the genomes of soil and plant-associated and newly described type strains.</title>
        <authorList>
            <person name="Whitman W."/>
        </authorList>
    </citation>
    <scope>NUCLEOTIDE SEQUENCE [LARGE SCALE GENOMIC DNA]</scope>
    <source>
        <strain evidence="1 2">CECT 8640</strain>
    </source>
</reference>
<keyword evidence="2" id="KW-1185">Reference proteome</keyword>
<dbReference type="EMBL" id="JACHJN010000001">
    <property type="protein sequence ID" value="MBB5953860.1"/>
    <property type="molecule type" value="Genomic_DNA"/>
</dbReference>
<gene>
    <name evidence="1" type="ORF">FHS29_000430</name>
</gene>